<feature type="transmembrane region" description="Helical" evidence="1">
    <location>
        <begin position="95"/>
        <end position="114"/>
    </location>
</feature>
<dbReference type="AlphaFoldDB" id="A0A1F8GYV6"/>
<dbReference type="STRING" id="1802701.A3A33_00935"/>
<comment type="caution">
    <text evidence="2">The sequence shown here is derived from an EMBL/GenBank/DDBJ whole genome shotgun (WGS) entry which is preliminary data.</text>
</comment>
<dbReference type="Proteomes" id="UP000179047">
    <property type="component" value="Unassembled WGS sequence"/>
</dbReference>
<feature type="transmembrane region" description="Helical" evidence="1">
    <location>
        <begin position="126"/>
        <end position="144"/>
    </location>
</feature>
<proteinExistence type="predicted"/>
<feature type="transmembrane region" description="Helical" evidence="1">
    <location>
        <begin position="12"/>
        <end position="40"/>
    </location>
</feature>
<evidence type="ECO:0000313" key="2">
    <source>
        <dbReference type="EMBL" id="OGN29838.1"/>
    </source>
</evidence>
<keyword evidence="1" id="KW-1133">Transmembrane helix</keyword>
<protein>
    <submittedName>
        <fullName evidence="2">Uncharacterized protein</fullName>
    </submittedName>
</protein>
<dbReference type="EMBL" id="MGKP01000002">
    <property type="protein sequence ID" value="OGN29838.1"/>
    <property type="molecule type" value="Genomic_DNA"/>
</dbReference>
<accession>A0A1F8GYV6</accession>
<evidence type="ECO:0000256" key="1">
    <source>
        <dbReference type="SAM" id="Phobius"/>
    </source>
</evidence>
<name>A0A1F8GYV6_9BACT</name>
<keyword evidence="1" id="KW-0812">Transmembrane</keyword>
<keyword evidence="1" id="KW-0472">Membrane</keyword>
<evidence type="ECO:0000313" key="3">
    <source>
        <dbReference type="Proteomes" id="UP000179047"/>
    </source>
</evidence>
<organism evidence="2 3">
    <name type="scientific">Candidatus Yanofskybacteria bacterium RIFCSPLOWO2_01_FULL_49_25</name>
    <dbReference type="NCBI Taxonomy" id="1802701"/>
    <lineage>
        <taxon>Bacteria</taxon>
        <taxon>Candidatus Yanofskyibacteriota</taxon>
    </lineage>
</organism>
<feature type="transmembrane region" description="Helical" evidence="1">
    <location>
        <begin position="72"/>
        <end position="89"/>
    </location>
</feature>
<reference evidence="2 3" key="1">
    <citation type="journal article" date="2016" name="Nat. Commun.">
        <title>Thousands of microbial genomes shed light on interconnected biogeochemical processes in an aquifer system.</title>
        <authorList>
            <person name="Anantharaman K."/>
            <person name="Brown C.T."/>
            <person name="Hug L.A."/>
            <person name="Sharon I."/>
            <person name="Castelle C.J."/>
            <person name="Probst A.J."/>
            <person name="Thomas B.C."/>
            <person name="Singh A."/>
            <person name="Wilkins M.J."/>
            <person name="Karaoz U."/>
            <person name="Brodie E.L."/>
            <person name="Williams K.H."/>
            <person name="Hubbard S.S."/>
            <person name="Banfield J.F."/>
        </authorList>
    </citation>
    <scope>NUCLEOTIDE SEQUENCE [LARGE SCALE GENOMIC DNA]</scope>
</reference>
<feature type="transmembrane region" description="Helical" evidence="1">
    <location>
        <begin position="46"/>
        <end position="65"/>
    </location>
</feature>
<sequence>MEQQKNLSTVVRWILIPLIAVALSRGISIIIFLALLVGIVDWASSLALYGFLFTSTLMLAGSITAPQHKKQAAFVLWILATLISLIYMREEVSVMALYGSICGGALALILMKIWSAKQSLSLKKRIAILSTIFLVLVGLGYARYKDFPSFPDPLPHQLRNISGIREFHVVALGGFIDEDFVWRIDTDGQTIERVASILQARATNDVPKEFLGGGPYWWPKRLPKQYRAFRSEWFVADRRGSDGVHYFLLYDQDQQRGYVWVKNNF</sequence>
<gene>
    <name evidence="2" type="ORF">A3A33_00935</name>
</gene>